<dbReference type="GO" id="GO:0004660">
    <property type="term" value="F:protein farnesyltransferase activity"/>
    <property type="evidence" value="ECO:0007669"/>
    <property type="project" value="TreeGrafter"/>
</dbReference>
<proteinExistence type="inferred from homology"/>
<dbReference type="InterPro" id="IPR008930">
    <property type="entry name" value="Terpenoid_cyclase/PrenylTrfase"/>
</dbReference>
<evidence type="ECO:0000256" key="6">
    <source>
        <dbReference type="ARBA" id="ARBA00022737"/>
    </source>
</evidence>
<dbReference type="GO" id="GO:0005965">
    <property type="term" value="C:protein farnesyltransferase complex"/>
    <property type="evidence" value="ECO:0007669"/>
    <property type="project" value="TreeGrafter"/>
</dbReference>
<name>A0A8S9LCC2_BRACR</name>
<protein>
    <recommendedName>
        <fullName evidence="8">Prenyltransferase alpha-alpha toroid domain-containing protein</fullName>
    </recommendedName>
</protein>
<keyword evidence="5" id="KW-0479">Metal-binding</keyword>
<dbReference type="InterPro" id="IPR045089">
    <property type="entry name" value="PGGT1B-like"/>
</dbReference>
<dbReference type="Pfam" id="PF00432">
    <property type="entry name" value="Prenyltrans"/>
    <property type="match status" value="1"/>
</dbReference>
<accession>A0A8S9LCC2</accession>
<evidence type="ECO:0000256" key="5">
    <source>
        <dbReference type="ARBA" id="ARBA00022723"/>
    </source>
</evidence>
<reference evidence="9" key="1">
    <citation type="submission" date="2019-12" db="EMBL/GenBank/DDBJ databases">
        <title>Genome sequencing and annotation of Brassica cretica.</title>
        <authorList>
            <person name="Studholme D.J."/>
            <person name="Sarris P.F."/>
        </authorList>
    </citation>
    <scope>NUCLEOTIDE SEQUENCE</scope>
    <source>
        <strain evidence="9">PFS-102/07</strain>
        <tissue evidence="9">Leaf</tissue>
    </source>
</reference>
<evidence type="ECO:0000313" key="9">
    <source>
        <dbReference type="EMBL" id="KAF2603173.1"/>
    </source>
</evidence>
<sequence length="134" mass="14032">MAFQGSDGGYSGGPGQLAHLATSYAAVNTLVTLGGDKALSSVNRVHDMGEMDVRACYLAISIASILNILDDELTRGLGDYILSCQTYEGGIGGEPGSEAYAGYGLLPTSFMLHPLSKLTFASRFLDDVVIHGLL</sequence>
<comment type="caution">
    <text evidence="9">The sequence shown here is derived from an EMBL/GenBank/DDBJ whole genome shotgun (WGS) entry which is preliminary data.</text>
</comment>
<evidence type="ECO:0000256" key="3">
    <source>
        <dbReference type="ARBA" id="ARBA00022602"/>
    </source>
</evidence>
<gene>
    <name evidence="9" type="ORF">F2Q70_00027369</name>
</gene>
<dbReference type="EMBL" id="QGKY02000094">
    <property type="protein sequence ID" value="KAF2603173.1"/>
    <property type="molecule type" value="Genomic_DNA"/>
</dbReference>
<organism evidence="9">
    <name type="scientific">Brassica cretica</name>
    <name type="common">Mustard</name>
    <dbReference type="NCBI Taxonomy" id="69181"/>
    <lineage>
        <taxon>Eukaryota</taxon>
        <taxon>Viridiplantae</taxon>
        <taxon>Streptophyta</taxon>
        <taxon>Embryophyta</taxon>
        <taxon>Tracheophyta</taxon>
        <taxon>Spermatophyta</taxon>
        <taxon>Magnoliopsida</taxon>
        <taxon>eudicotyledons</taxon>
        <taxon>Gunneridae</taxon>
        <taxon>Pentapetalae</taxon>
        <taxon>rosids</taxon>
        <taxon>malvids</taxon>
        <taxon>Brassicales</taxon>
        <taxon>Brassicaceae</taxon>
        <taxon>Brassiceae</taxon>
        <taxon>Brassica</taxon>
    </lineage>
</organism>
<dbReference type="PANTHER" id="PTHR11774:SF14">
    <property type="entry name" value="PROTEIN FARNESYLTRANSFERASE"/>
    <property type="match status" value="1"/>
</dbReference>
<keyword evidence="4" id="KW-0808">Transferase</keyword>
<dbReference type="GO" id="GO:0046872">
    <property type="term" value="F:metal ion binding"/>
    <property type="evidence" value="ECO:0007669"/>
    <property type="project" value="UniProtKB-KW"/>
</dbReference>
<dbReference type="AlphaFoldDB" id="A0A8S9LCC2"/>
<evidence type="ECO:0000256" key="4">
    <source>
        <dbReference type="ARBA" id="ARBA00022679"/>
    </source>
</evidence>
<dbReference type="Gene3D" id="1.50.10.20">
    <property type="match status" value="2"/>
</dbReference>
<comment type="similarity">
    <text evidence="2">Belongs to the protein prenyltransferase subunit beta family.</text>
</comment>
<comment type="cofactor">
    <cofactor evidence="1">
        <name>Zn(2+)</name>
        <dbReference type="ChEBI" id="CHEBI:29105"/>
    </cofactor>
</comment>
<evidence type="ECO:0000256" key="1">
    <source>
        <dbReference type="ARBA" id="ARBA00001947"/>
    </source>
</evidence>
<dbReference type="InterPro" id="IPR001330">
    <property type="entry name" value="Prenyltrans"/>
</dbReference>
<evidence type="ECO:0000256" key="7">
    <source>
        <dbReference type="ARBA" id="ARBA00022833"/>
    </source>
</evidence>
<evidence type="ECO:0000256" key="2">
    <source>
        <dbReference type="ARBA" id="ARBA00010497"/>
    </source>
</evidence>
<keyword evidence="6" id="KW-0677">Repeat</keyword>
<feature type="domain" description="Prenyltransferase alpha-alpha toroid" evidence="8">
    <location>
        <begin position="41"/>
        <end position="103"/>
    </location>
</feature>
<keyword evidence="3" id="KW-0637">Prenyltransferase</keyword>
<evidence type="ECO:0000259" key="8">
    <source>
        <dbReference type="Pfam" id="PF00432"/>
    </source>
</evidence>
<dbReference type="PANTHER" id="PTHR11774">
    <property type="entry name" value="GERANYLGERANYL TRANSFERASE TYPE BETA SUBUNIT"/>
    <property type="match status" value="1"/>
</dbReference>
<keyword evidence="7" id="KW-0862">Zinc</keyword>
<dbReference type="SUPFAM" id="SSF48239">
    <property type="entry name" value="Terpenoid cyclases/Protein prenyltransferases"/>
    <property type="match status" value="1"/>
</dbReference>